<evidence type="ECO:0000256" key="3">
    <source>
        <dbReference type="PROSITE-ProRule" id="PRU00708"/>
    </source>
</evidence>
<dbReference type="EMBL" id="VEPZ02000645">
    <property type="protein sequence ID" value="KAE8721080.1"/>
    <property type="molecule type" value="Genomic_DNA"/>
</dbReference>
<comment type="similarity">
    <text evidence="1">Belongs to the PPR family. P subfamily.</text>
</comment>
<feature type="repeat" description="PPR" evidence="3">
    <location>
        <begin position="287"/>
        <end position="321"/>
    </location>
</feature>
<keyword evidence="2" id="KW-0677">Repeat</keyword>
<gene>
    <name evidence="4" type="ORF">F3Y22_tig00016885pilonHSYRG00015</name>
</gene>
<dbReference type="Proteomes" id="UP000436088">
    <property type="component" value="Unassembled WGS sequence"/>
</dbReference>
<keyword evidence="5" id="KW-1185">Reference proteome</keyword>
<evidence type="ECO:0000313" key="4">
    <source>
        <dbReference type="EMBL" id="KAE8721080.1"/>
    </source>
</evidence>
<protein>
    <submittedName>
        <fullName evidence="4">Pentatricopeptide repeat-containing protein</fullName>
    </submittedName>
</protein>
<feature type="repeat" description="PPR" evidence="3">
    <location>
        <begin position="210"/>
        <end position="244"/>
    </location>
</feature>
<dbReference type="Gene3D" id="1.25.40.10">
    <property type="entry name" value="Tetratricopeptide repeat domain"/>
    <property type="match status" value="3"/>
</dbReference>
<evidence type="ECO:0000313" key="5">
    <source>
        <dbReference type="Proteomes" id="UP000436088"/>
    </source>
</evidence>
<dbReference type="PANTHER" id="PTHR47938:SF35">
    <property type="entry name" value="PENTATRICOPEPTIDE REPEAT-CONTAINING PROTEIN 4, MITOCHONDRIAL-RELATED"/>
    <property type="match status" value="1"/>
</dbReference>
<evidence type="ECO:0000256" key="2">
    <source>
        <dbReference type="ARBA" id="ARBA00022737"/>
    </source>
</evidence>
<accession>A0A6A3BW43</accession>
<feature type="repeat" description="PPR" evidence="3">
    <location>
        <begin position="245"/>
        <end position="279"/>
    </location>
</feature>
<dbReference type="AlphaFoldDB" id="A0A6A3BW43"/>
<name>A0A6A3BW43_HIBSY</name>
<reference evidence="4" key="1">
    <citation type="submission" date="2019-09" db="EMBL/GenBank/DDBJ databases">
        <title>Draft genome information of white flower Hibiscus syriacus.</title>
        <authorList>
            <person name="Kim Y.-M."/>
        </authorList>
    </citation>
    <scope>NUCLEOTIDE SEQUENCE [LARGE SCALE GENOMIC DNA]</scope>
    <source>
        <strain evidence="4">YM2019G1</strain>
    </source>
</reference>
<evidence type="ECO:0000256" key="1">
    <source>
        <dbReference type="ARBA" id="ARBA00007626"/>
    </source>
</evidence>
<dbReference type="GO" id="GO:0003729">
    <property type="term" value="F:mRNA binding"/>
    <property type="evidence" value="ECO:0007669"/>
    <property type="project" value="TreeGrafter"/>
</dbReference>
<dbReference type="PANTHER" id="PTHR47938">
    <property type="entry name" value="RESPIRATORY COMPLEX I CHAPERONE (CIA84), PUTATIVE (AFU_ORTHOLOGUE AFUA_2G06020)-RELATED"/>
    <property type="match status" value="1"/>
</dbReference>
<dbReference type="InterPro" id="IPR011990">
    <property type="entry name" value="TPR-like_helical_dom_sf"/>
</dbReference>
<dbReference type="Pfam" id="PF13812">
    <property type="entry name" value="PPR_3"/>
    <property type="match status" value="1"/>
</dbReference>
<organism evidence="4 5">
    <name type="scientific">Hibiscus syriacus</name>
    <name type="common">Rose of Sharon</name>
    <dbReference type="NCBI Taxonomy" id="106335"/>
    <lineage>
        <taxon>Eukaryota</taxon>
        <taxon>Viridiplantae</taxon>
        <taxon>Streptophyta</taxon>
        <taxon>Embryophyta</taxon>
        <taxon>Tracheophyta</taxon>
        <taxon>Spermatophyta</taxon>
        <taxon>Magnoliopsida</taxon>
        <taxon>eudicotyledons</taxon>
        <taxon>Gunneridae</taxon>
        <taxon>Pentapetalae</taxon>
        <taxon>rosids</taxon>
        <taxon>malvids</taxon>
        <taxon>Malvales</taxon>
        <taxon>Malvaceae</taxon>
        <taxon>Malvoideae</taxon>
        <taxon>Hibiscus</taxon>
    </lineage>
</organism>
<feature type="repeat" description="PPR" evidence="3">
    <location>
        <begin position="140"/>
        <end position="174"/>
    </location>
</feature>
<proteinExistence type="inferred from homology"/>
<sequence length="399" mass="45180">MNAAASDLSNLISASTNRQSLIKSLICPSVYWAPLLVDTILKQLWNHGPKALQFFHILLHNHPTYVHSASSFDHAIASPRLRHRLHPLRLHLTPKTFSIIAERIYILLTLSSMSYVKLDVLRKHGTFSKCSEEGFKLMLSVITYNIIANGWCSIKRTNKALETLKETVERGLSPNLTTYNIILKRYFRAGQIDVGWKFFLEMKRRKIEFDVVTYTTVVHGLGVAGEIKRAQNVFNQMVDDGVLPSVATYNALIQVLCMKDSVENVVSVFESMLKKGYAPNSTTYNVVLGTYNIVIRYFCNAGEIERGLELFEKMNGGVCLPNLDTYNVLIRAMFARKRSDDMLVAGKLLVEMVDRGFTPRSLTFNRVLDGLLLTGNQSFAKEILRLQGGCGRFSRRFKL</sequence>
<dbReference type="InterPro" id="IPR002885">
    <property type="entry name" value="PPR_rpt"/>
</dbReference>
<comment type="caution">
    <text evidence="4">The sequence shown here is derived from an EMBL/GenBank/DDBJ whole genome shotgun (WGS) entry which is preliminary data.</text>
</comment>
<dbReference type="PROSITE" id="PS51375">
    <property type="entry name" value="PPR"/>
    <property type="match status" value="6"/>
</dbReference>
<dbReference type="Pfam" id="PF13041">
    <property type="entry name" value="PPR_2"/>
    <property type="match status" value="2"/>
</dbReference>
<feature type="repeat" description="PPR" evidence="3">
    <location>
        <begin position="175"/>
        <end position="209"/>
    </location>
</feature>
<feature type="repeat" description="PPR" evidence="3">
    <location>
        <begin position="322"/>
        <end position="359"/>
    </location>
</feature>
<dbReference type="NCBIfam" id="TIGR00756">
    <property type="entry name" value="PPR"/>
    <property type="match status" value="5"/>
</dbReference>